<reference evidence="2" key="2">
    <citation type="journal article" date="2023" name="IMA Fungus">
        <title>Comparative genomic study of the Penicillium genus elucidates a diverse pangenome and 15 lateral gene transfer events.</title>
        <authorList>
            <person name="Petersen C."/>
            <person name="Sorensen T."/>
            <person name="Nielsen M.R."/>
            <person name="Sondergaard T.E."/>
            <person name="Sorensen J.L."/>
            <person name="Fitzpatrick D.A."/>
            <person name="Frisvad J.C."/>
            <person name="Nielsen K.L."/>
        </authorList>
    </citation>
    <scope>NUCLEOTIDE SEQUENCE</scope>
    <source>
        <strain evidence="2">IBT 19713</strain>
    </source>
</reference>
<dbReference type="Pfam" id="PF00293">
    <property type="entry name" value="NUDIX"/>
    <property type="match status" value="1"/>
</dbReference>
<dbReference type="RefSeq" id="XP_058326222.1">
    <property type="nucleotide sequence ID" value="XM_058479654.1"/>
</dbReference>
<dbReference type="InterPro" id="IPR015797">
    <property type="entry name" value="NUDIX_hydrolase-like_dom_sf"/>
</dbReference>
<gene>
    <name evidence="2" type="ORF">N7468_010359</name>
</gene>
<evidence type="ECO:0000259" key="1">
    <source>
        <dbReference type="PROSITE" id="PS51462"/>
    </source>
</evidence>
<proteinExistence type="predicted"/>
<comment type="caution">
    <text evidence="2">The sequence shown here is derived from an EMBL/GenBank/DDBJ whole genome shotgun (WGS) entry which is preliminary data.</text>
</comment>
<dbReference type="InterPro" id="IPR000086">
    <property type="entry name" value="NUDIX_hydrolase_dom"/>
</dbReference>
<evidence type="ECO:0000313" key="2">
    <source>
        <dbReference type="EMBL" id="KAJ5217351.1"/>
    </source>
</evidence>
<dbReference type="GeneID" id="83206958"/>
<dbReference type="EMBL" id="JAPQKS010000008">
    <property type="protein sequence ID" value="KAJ5217351.1"/>
    <property type="molecule type" value="Genomic_DNA"/>
</dbReference>
<dbReference type="SUPFAM" id="SSF55811">
    <property type="entry name" value="Nudix"/>
    <property type="match status" value="1"/>
</dbReference>
<name>A0A9W9NCI7_9EURO</name>
<dbReference type="AlphaFoldDB" id="A0A9W9NCI7"/>
<dbReference type="Gene3D" id="3.90.79.10">
    <property type="entry name" value="Nucleoside Triphosphate Pyrophosphohydrolase"/>
    <property type="match status" value="1"/>
</dbReference>
<organism evidence="2 3">
    <name type="scientific">Penicillium chermesinum</name>
    <dbReference type="NCBI Taxonomy" id="63820"/>
    <lineage>
        <taxon>Eukaryota</taxon>
        <taxon>Fungi</taxon>
        <taxon>Dikarya</taxon>
        <taxon>Ascomycota</taxon>
        <taxon>Pezizomycotina</taxon>
        <taxon>Eurotiomycetes</taxon>
        <taxon>Eurotiomycetidae</taxon>
        <taxon>Eurotiales</taxon>
        <taxon>Aspergillaceae</taxon>
        <taxon>Penicillium</taxon>
    </lineage>
</organism>
<sequence length="214" mass="24536">MASSTNTDTLNDAIEVNTADIDVSIAKFQKRNRLVDRITAGAIIFARHENGELYTWMIQREDQDSSHGLSWEWMSGKPEKVDGTSTDTARRECEEEGKYRPSKFADRAVLCFFLHKDRRTDRVIMMASLTFIIVDDHQKLPTRVWSDTKKGPDGAPSLQISAEHINDCWMTETQIEEAAIHDQCSDPRNEFNMLQTKINVSKVGFKIFKDYQAQ</sequence>
<dbReference type="PROSITE" id="PS51462">
    <property type="entry name" value="NUDIX"/>
    <property type="match status" value="1"/>
</dbReference>
<feature type="domain" description="Nudix hydrolase" evidence="1">
    <location>
        <begin position="35"/>
        <end position="197"/>
    </location>
</feature>
<accession>A0A9W9NCI7</accession>
<reference evidence="2" key="1">
    <citation type="submission" date="2022-11" db="EMBL/GenBank/DDBJ databases">
        <authorList>
            <person name="Petersen C."/>
        </authorList>
    </citation>
    <scope>NUCLEOTIDE SEQUENCE</scope>
    <source>
        <strain evidence="2">IBT 19713</strain>
    </source>
</reference>
<dbReference type="Proteomes" id="UP001150941">
    <property type="component" value="Unassembled WGS sequence"/>
</dbReference>
<dbReference type="CDD" id="cd02883">
    <property type="entry name" value="NUDIX_Hydrolase"/>
    <property type="match status" value="1"/>
</dbReference>
<protein>
    <recommendedName>
        <fullName evidence="1">Nudix hydrolase domain-containing protein</fullName>
    </recommendedName>
</protein>
<keyword evidence="3" id="KW-1185">Reference proteome</keyword>
<evidence type="ECO:0000313" key="3">
    <source>
        <dbReference type="Proteomes" id="UP001150941"/>
    </source>
</evidence>
<dbReference type="OrthoDB" id="276276at2759"/>